<evidence type="ECO:0000256" key="9">
    <source>
        <dbReference type="RuleBase" id="RU363032"/>
    </source>
</evidence>
<dbReference type="GO" id="GO:0006865">
    <property type="term" value="P:amino acid transport"/>
    <property type="evidence" value="ECO:0007669"/>
    <property type="project" value="UniProtKB-KW"/>
</dbReference>
<organism evidence="11">
    <name type="scientific">uncultured euryarchaeote Rifle_16ft_4_minimus_37884</name>
    <dbReference type="NCBI Taxonomy" id="1665196"/>
    <lineage>
        <taxon>Archaea</taxon>
        <taxon>Methanobacteriati</taxon>
        <taxon>Methanobacteriota</taxon>
        <taxon>environmental samples</taxon>
    </lineage>
</organism>
<evidence type="ECO:0000256" key="2">
    <source>
        <dbReference type="ARBA" id="ARBA00010072"/>
    </source>
</evidence>
<feature type="transmembrane region" description="Helical" evidence="9">
    <location>
        <begin position="104"/>
        <end position="125"/>
    </location>
</feature>
<keyword evidence="3 9" id="KW-0813">Transport</keyword>
<dbReference type="Gene3D" id="1.10.3720.10">
    <property type="entry name" value="MetI-like"/>
    <property type="match status" value="1"/>
</dbReference>
<keyword evidence="4" id="KW-1003">Cell membrane</keyword>
<feature type="transmembrane region" description="Helical" evidence="9">
    <location>
        <begin position="62"/>
        <end position="83"/>
    </location>
</feature>
<dbReference type="InterPro" id="IPR000515">
    <property type="entry name" value="MetI-like"/>
</dbReference>
<evidence type="ECO:0000256" key="8">
    <source>
        <dbReference type="ARBA" id="ARBA00023136"/>
    </source>
</evidence>
<keyword evidence="5 9" id="KW-0812">Transmembrane</keyword>
<accession>A0A0H4T8P3</accession>
<evidence type="ECO:0000313" key="11">
    <source>
        <dbReference type="EMBL" id="AKQ03130.1"/>
    </source>
</evidence>
<dbReference type="GO" id="GO:0022857">
    <property type="term" value="F:transmembrane transporter activity"/>
    <property type="evidence" value="ECO:0007669"/>
    <property type="project" value="InterPro"/>
</dbReference>
<dbReference type="SUPFAM" id="SSF161098">
    <property type="entry name" value="MetI-like"/>
    <property type="match status" value="2"/>
</dbReference>
<dbReference type="InterPro" id="IPR010065">
    <property type="entry name" value="AA_ABC_transptr_permease_3TM"/>
</dbReference>
<feature type="transmembrane region" description="Helical" evidence="9">
    <location>
        <begin position="263"/>
        <end position="285"/>
    </location>
</feature>
<name>A0A0H4T8P3_9EURY</name>
<dbReference type="InterPro" id="IPR035906">
    <property type="entry name" value="MetI-like_sf"/>
</dbReference>
<dbReference type="PROSITE" id="PS50928">
    <property type="entry name" value="ABC_TM1"/>
    <property type="match status" value="1"/>
</dbReference>
<feature type="transmembrane region" description="Helical" evidence="9">
    <location>
        <begin position="231"/>
        <end position="251"/>
    </location>
</feature>
<dbReference type="Pfam" id="PF00528">
    <property type="entry name" value="BPD_transp_1"/>
    <property type="match status" value="1"/>
</dbReference>
<proteinExistence type="inferred from homology"/>
<evidence type="ECO:0000259" key="10">
    <source>
        <dbReference type="PROSITE" id="PS50928"/>
    </source>
</evidence>
<dbReference type="EMBL" id="KT007008">
    <property type="protein sequence ID" value="AKQ03130.1"/>
    <property type="molecule type" value="Genomic_DNA"/>
</dbReference>
<keyword evidence="6" id="KW-0029">Amino-acid transport</keyword>
<feature type="transmembrane region" description="Helical" evidence="9">
    <location>
        <begin position="21"/>
        <end position="42"/>
    </location>
</feature>
<dbReference type="GO" id="GO:0043190">
    <property type="term" value="C:ATP-binding cassette (ABC) transporter complex"/>
    <property type="evidence" value="ECO:0007669"/>
    <property type="project" value="InterPro"/>
</dbReference>
<keyword evidence="7 9" id="KW-1133">Transmembrane helix</keyword>
<evidence type="ECO:0000256" key="5">
    <source>
        <dbReference type="ARBA" id="ARBA00022692"/>
    </source>
</evidence>
<dbReference type="InterPro" id="IPR043429">
    <property type="entry name" value="ArtM/GltK/GlnP/TcyL/YhdX-like"/>
</dbReference>
<feature type="domain" description="ABC transmembrane type-1" evidence="10">
    <location>
        <begin position="58"/>
        <end position="285"/>
    </location>
</feature>
<evidence type="ECO:0000256" key="6">
    <source>
        <dbReference type="ARBA" id="ARBA00022970"/>
    </source>
</evidence>
<protein>
    <submittedName>
        <fullName evidence="11">Polar amino acid ABC transporter permease, polar amino acid transport system permease protein</fullName>
    </submittedName>
</protein>
<dbReference type="NCBIfam" id="TIGR01726">
    <property type="entry name" value="HEQRo_perm_3TM"/>
    <property type="match status" value="1"/>
</dbReference>
<dbReference type="CDD" id="cd06261">
    <property type="entry name" value="TM_PBP2"/>
    <property type="match status" value="1"/>
</dbReference>
<comment type="similarity">
    <text evidence="2">Belongs to the binding-protein-dependent transport system permease family. HisMQ subfamily.</text>
</comment>
<keyword evidence="8 9" id="KW-0472">Membrane</keyword>
<reference evidence="11" key="1">
    <citation type="journal article" date="2015" name="ISME J.">
        <title>Aquifer environment selects for microbial species cohorts in sediment and groundwater.</title>
        <authorList>
            <person name="Hug L.A."/>
            <person name="Thomas B.C."/>
            <person name="Brown C.T."/>
            <person name="Frischkorn K.R."/>
            <person name="Williams K.H."/>
            <person name="Tringe S.G."/>
            <person name="Banfield J.F."/>
        </authorList>
    </citation>
    <scope>NUCLEOTIDE SEQUENCE</scope>
</reference>
<evidence type="ECO:0000256" key="1">
    <source>
        <dbReference type="ARBA" id="ARBA00004651"/>
    </source>
</evidence>
<comment type="subcellular location">
    <subcellularLocation>
        <location evidence="1 9">Cell membrane</location>
        <topology evidence="1 9">Multi-pass membrane protein</topology>
    </subcellularLocation>
</comment>
<sequence>MAGTLKDQERKRARAFDMMAGIALTVGAIVVLVEIFVGRSGFDFGWVVDHLPGFLNATQLTFYVTTVAFGAGLGIGFLLGWARTARWIPLDKIVRDREQLREEGTSLVAARIGTIPVILLSMAKYLVRRIGDAYVEIIRGTPLFVQIVFIWSILLVNYPRLEQKELFAGLIALTANTGGYQSEIFRAGLQTVHSGQVEAGRAIGLSRWGAMRHVVLPQALRLIIPPLTNEYIGLLKASSLLIVIGVSELTGYGRNLAFTSFKIFEVFAVVTAIYLLITVPVSKIVQYFEVRYRIPGLGIQQPAEARV</sequence>
<evidence type="ECO:0000256" key="7">
    <source>
        <dbReference type="ARBA" id="ARBA00022989"/>
    </source>
</evidence>
<dbReference type="PANTHER" id="PTHR30614:SF20">
    <property type="entry name" value="GLUTAMINE TRANSPORT SYSTEM PERMEASE PROTEIN GLNP"/>
    <property type="match status" value="1"/>
</dbReference>
<dbReference type="PANTHER" id="PTHR30614">
    <property type="entry name" value="MEMBRANE COMPONENT OF AMINO ACID ABC TRANSPORTER"/>
    <property type="match status" value="1"/>
</dbReference>
<dbReference type="AlphaFoldDB" id="A0A0H4T8P3"/>
<evidence type="ECO:0000256" key="4">
    <source>
        <dbReference type="ARBA" id="ARBA00022475"/>
    </source>
</evidence>
<feature type="transmembrane region" description="Helical" evidence="9">
    <location>
        <begin position="137"/>
        <end position="156"/>
    </location>
</feature>
<evidence type="ECO:0000256" key="3">
    <source>
        <dbReference type="ARBA" id="ARBA00022448"/>
    </source>
</evidence>